<evidence type="ECO:0000259" key="15">
    <source>
        <dbReference type="PROSITE" id="PS50002"/>
    </source>
</evidence>
<dbReference type="PROSITE" id="PS00019">
    <property type="entry name" value="ACTININ_1"/>
    <property type="match status" value="1"/>
</dbReference>
<name>A0A914QZX1_9BILA</name>
<evidence type="ECO:0000256" key="8">
    <source>
        <dbReference type="ARBA" id="ARBA00022701"/>
    </source>
</evidence>
<dbReference type="Pfam" id="PF00018">
    <property type="entry name" value="SH3_1"/>
    <property type="match status" value="1"/>
</dbReference>
<feature type="compositionally biased region" description="Polar residues" evidence="14">
    <location>
        <begin position="47"/>
        <end position="61"/>
    </location>
</feature>
<dbReference type="FunFam" id="1.10.418.10:FF:000001">
    <property type="entry name" value="Actinin alpha 1"/>
    <property type="match status" value="1"/>
</dbReference>
<dbReference type="InterPro" id="IPR036028">
    <property type="entry name" value="SH3-like_dom_sf"/>
</dbReference>
<proteinExistence type="inferred from homology"/>
<keyword evidence="6" id="KW-0597">Phosphoprotein</keyword>
<comment type="subcellular location">
    <subcellularLocation>
        <location evidence="1">Cytoplasm</location>
        <location evidence="1">Cytoskeleton</location>
    </subcellularLocation>
</comment>
<dbReference type="InterPro" id="IPR018159">
    <property type="entry name" value="Spectrin/alpha-actinin"/>
</dbReference>
<feature type="compositionally biased region" description="Low complexity" evidence="14">
    <location>
        <begin position="18"/>
        <end position="37"/>
    </location>
</feature>
<dbReference type="GO" id="GO:0005085">
    <property type="term" value="F:guanyl-nucleotide exchange factor activity"/>
    <property type="evidence" value="ECO:0007669"/>
    <property type="project" value="UniProtKB-KW"/>
</dbReference>
<dbReference type="InterPro" id="IPR001715">
    <property type="entry name" value="CH_dom"/>
</dbReference>
<organism evidence="17 18">
    <name type="scientific">Panagrolaimus davidi</name>
    <dbReference type="NCBI Taxonomy" id="227884"/>
    <lineage>
        <taxon>Eukaryota</taxon>
        <taxon>Metazoa</taxon>
        <taxon>Ecdysozoa</taxon>
        <taxon>Nematoda</taxon>
        <taxon>Chromadorea</taxon>
        <taxon>Rhabditida</taxon>
        <taxon>Tylenchina</taxon>
        <taxon>Panagrolaimomorpha</taxon>
        <taxon>Panagrolaimoidea</taxon>
        <taxon>Panagrolaimidae</taxon>
        <taxon>Panagrolaimus</taxon>
    </lineage>
</organism>
<dbReference type="SMART" id="SM00033">
    <property type="entry name" value="CH"/>
    <property type="match status" value="2"/>
</dbReference>
<evidence type="ECO:0000256" key="13">
    <source>
        <dbReference type="SAM" id="Coils"/>
    </source>
</evidence>
<feature type="coiled-coil region" evidence="13">
    <location>
        <begin position="1152"/>
        <end position="1211"/>
    </location>
</feature>
<protein>
    <submittedName>
        <fullName evidence="18">Spectrin beta chain</fullName>
    </submittedName>
</protein>
<evidence type="ECO:0000256" key="5">
    <source>
        <dbReference type="ARBA" id="ARBA00022490"/>
    </source>
</evidence>
<dbReference type="GO" id="GO:0005737">
    <property type="term" value="C:cytoplasm"/>
    <property type="evidence" value="ECO:0007669"/>
    <property type="project" value="UniProtKB-ARBA"/>
</dbReference>
<dbReference type="PROSITE" id="PS50002">
    <property type="entry name" value="SH3"/>
    <property type="match status" value="1"/>
</dbReference>
<evidence type="ECO:0000259" key="16">
    <source>
        <dbReference type="PROSITE" id="PS50021"/>
    </source>
</evidence>
<feature type="domain" description="SH3" evidence="15">
    <location>
        <begin position="907"/>
        <end position="964"/>
    </location>
</feature>
<evidence type="ECO:0000256" key="7">
    <source>
        <dbReference type="ARBA" id="ARBA00022658"/>
    </source>
</evidence>
<dbReference type="InterPro" id="IPR001452">
    <property type="entry name" value="SH3_domain"/>
</dbReference>
<dbReference type="CDD" id="cd21193">
    <property type="entry name" value="CH_beta_spectrin_rpt1"/>
    <property type="match status" value="1"/>
</dbReference>
<evidence type="ECO:0000256" key="9">
    <source>
        <dbReference type="ARBA" id="ARBA00022737"/>
    </source>
</evidence>
<comment type="similarity">
    <text evidence="2">Belongs to the spectrin family.</text>
</comment>
<sequence>MYRITTTSPKGSPNRYTPQYQQQQQQSPQQQFQQQPPIVDGPARGIQLTQNHSPRTYQYQHSQQQSSGAAPPPPSRPPAHLESQNGYRFTPASATNYTASPVVNREQQQQEDEDLEDGTAYYEKNRIKLLQDERVYIQKKTFTKWCNSYLNKARLEIHDLFKDFGDGILLMKFLEIISGEKLPKPNRGRMRVQKVENLNYCLEFLRRKKIQFENIGAEDILDENERLILGLIWTIILRFTIENIEIEGQESGERKHAKDALLLWCQRKTAGYPNVKVENFTSSWRSGLAFNALIHAHRPELINFDHLNPNDSLSNLNNAFDVAENQLEIARLLDAEDVVHHPDDKSIITYVSLYYHYFAKQKTEMTGARRVAKVVGNLMHHEQMEHDFEQISTDILLWIRQTIKQLNDRRFPNSLREMREQLVQFNNYRKTEKPPKYKEKGDLEALFFDIQTQRKAMGRPAYAPPEGLLIHDIESAWSKLDKAENERQLALIAEIQRQEKLQLKAELFFRKADVRDAWLKEMLNVLNDKFSEAPKDVEASAKLLRNISTQAGPKTERFAALSALSNELQNENYHDSDVVRQREREIIERWNAFLTLLKQREGSLISLKDYGDLMRDIGALREELQTLEPLMRTRDLGKHILAVEDYLQKHELHESAINANGEWLKNVKKQSLEYIRNKGAHYDILQRELDGVSRQYDNLVGLCRDRRLALQRAKDYFLFVQNYEEELNWLTEKHDFCLMLLNTRDLSNVTQISRLYKVLESEMAAHWKRSKEIISNGERLMPTAPSKEDVQLRIANLQSRWDQLRKVSHSLSEWLQEAEQACQYFQDANDAESWIKEKMPLARSDDYGRDLGTAESLLSRHTRLEGEIKAYRTDITRLDELATQLAEMQFSFDQSPQVVHERITEEVIVPKVQALYGYKGDHMKIEKNEIMALLDESNKEWWRVLLQDGTEGYVPANYCQIVPNETVAVTQQSTTKVSKHQEGRVVILERQEAIRENYAELKRHADIRHQLLNDTIKLFKFYGECDDFESWAKEIRSLLQEEVPTEHTEAFRRKFDRLENDMQSSGGTQLKRINDMADELVSEGHSKQDNIRARQDKINKVWTDLQRLMRNKAEALETAERLAEFNENCDSTRAWMNEKFDLLQKTPGLSGLQALEMDLKPLEDKMQHLKELGKQIKKDHPESADKIDRMLSELEKLHRDLMAQAKHKINEAEQSQGTVMFDRAAKNLLEWLHRTTHAIINEPANALSAEDLLQSHVQLRDEIAAKDYEIAYVDDLGKRLLRKNPGLTQVHDKLREVAASKKALEEAWNSRYHEYQQLFDLQTFNREADRIDALTKGHEAYLDIGNLGNSVEQVENLLKGHADFESKLSAQEDRLKAFSDTADKLIGAEHHHSEYINNRRNEVLERRRAVFVNAARRRAQLDEALIYQQFQNCPRSFIHGWNWT</sequence>
<dbReference type="CDD" id="cd21194">
    <property type="entry name" value="CH_beta_spectrin_rpt2"/>
    <property type="match status" value="1"/>
</dbReference>
<keyword evidence="7" id="KW-0344">Guanine-nucleotide releasing factor</keyword>
<dbReference type="GO" id="GO:0005874">
    <property type="term" value="C:microtubule"/>
    <property type="evidence" value="ECO:0007669"/>
    <property type="project" value="UniProtKB-KW"/>
</dbReference>
<feature type="domain" description="Calponin-homology (CH)" evidence="16">
    <location>
        <begin position="136"/>
        <end position="240"/>
    </location>
</feature>
<dbReference type="CDD" id="cd00176">
    <property type="entry name" value="SPEC"/>
    <property type="match status" value="4"/>
</dbReference>
<evidence type="ECO:0000256" key="3">
    <source>
        <dbReference type="ARBA" id="ARBA00022443"/>
    </source>
</evidence>
<dbReference type="SMART" id="SM00150">
    <property type="entry name" value="SPEC"/>
    <property type="match status" value="9"/>
</dbReference>
<evidence type="ECO:0000256" key="11">
    <source>
        <dbReference type="ARBA" id="ARBA00023212"/>
    </source>
</evidence>
<evidence type="ECO:0000256" key="14">
    <source>
        <dbReference type="SAM" id="MobiDB-lite"/>
    </source>
</evidence>
<keyword evidence="3 12" id="KW-0728">SH3 domain</keyword>
<evidence type="ECO:0000256" key="2">
    <source>
        <dbReference type="ARBA" id="ARBA00006826"/>
    </source>
</evidence>
<feature type="region of interest" description="Disordered" evidence="14">
    <location>
        <begin position="98"/>
        <end position="118"/>
    </location>
</feature>
<keyword evidence="13" id="KW-0175">Coiled coil</keyword>
<evidence type="ECO:0000256" key="12">
    <source>
        <dbReference type="PROSITE-ProRule" id="PRU00192"/>
    </source>
</evidence>
<dbReference type="Gene3D" id="1.20.58.60">
    <property type="match status" value="8"/>
</dbReference>
<keyword evidence="4" id="KW-0117">Actin capping</keyword>
<dbReference type="SUPFAM" id="SSF46966">
    <property type="entry name" value="Spectrin repeat"/>
    <property type="match status" value="6"/>
</dbReference>
<dbReference type="GO" id="GO:0003779">
    <property type="term" value="F:actin binding"/>
    <property type="evidence" value="ECO:0007669"/>
    <property type="project" value="UniProtKB-KW"/>
</dbReference>
<dbReference type="Proteomes" id="UP000887578">
    <property type="component" value="Unplaced"/>
</dbReference>
<dbReference type="InterPro" id="IPR002017">
    <property type="entry name" value="Spectrin_repeat"/>
</dbReference>
<dbReference type="InterPro" id="IPR001589">
    <property type="entry name" value="Actinin_actin-bd_CS"/>
</dbReference>
<dbReference type="Gene3D" id="2.30.30.40">
    <property type="entry name" value="SH3 Domains"/>
    <property type="match status" value="1"/>
</dbReference>
<dbReference type="PROSITE" id="PS50021">
    <property type="entry name" value="CH"/>
    <property type="match status" value="2"/>
</dbReference>
<keyword evidence="9" id="KW-0677">Repeat</keyword>
<feature type="domain" description="Calponin-homology (CH)" evidence="16">
    <location>
        <begin position="255"/>
        <end position="359"/>
    </location>
</feature>
<keyword evidence="5" id="KW-0963">Cytoplasm</keyword>
<evidence type="ECO:0000256" key="6">
    <source>
        <dbReference type="ARBA" id="ARBA00022553"/>
    </source>
</evidence>
<reference evidence="18" key="1">
    <citation type="submission" date="2022-11" db="UniProtKB">
        <authorList>
            <consortium name="WormBaseParasite"/>
        </authorList>
    </citation>
    <scope>IDENTIFICATION</scope>
</reference>
<evidence type="ECO:0000313" key="18">
    <source>
        <dbReference type="WBParaSite" id="PDA_v2.g9921.t1"/>
    </source>
</evidence>
<dbReference type="Gene3D" id="1.10.418.10">
    <property type="entry name" value="Calponin-like domain"/>
    <property type="match status" value="2"/>
</dbReference>
<accession>A0A914QZX1</accession>
<feature type="region of interest" description="Disordered" evidence="14">
    <location>
        <begin position="1"/>
        <end position="86"/>
    </location>
</feature>
<keyword evidence="17" id="KW-1185">Reference proteome</keyword>
<dbReference type="PANTHER" id="PTHR11915">
    <property type="entry name" value="SPECTRIN/FILAMIN RELATED CYTOSKELETAL PROTEIN"/>
    <property type="match status" value="1"/>
</dbReference>
<dbReference type="CDD" id="cd00174">
    <property type="entry name" value="SH3"/>
    <property type="match status" value="1"/>
</dbReference>
<feature type="compositionally biased region" description="Polar residues" evidence="14">
    <location>
        <begin position="1"/>
        <end position="17"/>
    </location>
</feature>
<dbReference type="FunFam" id="1.10.418.10:FF:000004">
    <property type="entry name" value="Spectrin beta chain"/>
    <property type="match status" value="1"/>
</dbReference>
<evidence type="ECO:0000256" key="10">
    <source>
        <dbReference type="ARBA" id="ARBA00023203"/>
    </source>
</evidence>
<keyword evidence="8" id="KW-0493">Microtubule</keyword>
<dbReference type="Pfam" id="PF00435">
    <property type="entry name" value="Spectrin"/>
    <property type="match status" value="7"/>
</dbReference>
<keyword evidence="10" id="KW-0009">Actin-binding</keyword>
<keyword evidence="11" id="KW-0206">Cytoskeleton</keyword>
<dbReference type="InterPro" id="IPR036872">
    <property type="entry name" value="CH_dom_sf"/>
</dbReference>
<dbReference type="SMART" id="SM00326">
    <property type="entry name" value="SH3"/>
    <property type="match status" value="1"/>
</dbReference>
<dbReference type="SUPFAM" id="SSF50044">
    <property type="entry name" value="SH3-domain"/>
    <property type="match status" value="1"/>
</dbReference>
<dbReference type="Pfam" id="PF00307">
    <property type="entry name" value="CH"/>
    <property type="match status" value="2"/>
</dbReference>
<evidence type="ECO:0000256" key="4">
    <source>
        <dbReference type="ARBA" id="ARBA00022467"/>
    </source>
</evidence>
<evidence type="ECO:0000256" key="1">
    <source>
        <dbReference type="ARBA" id="ARBA00004245"/>
    </source>
</evidence>
<dbReference type="FunFam" id="1.20.58.60:FF:000007">
    <property type="entry name" value="Spectrin alpha chain non-erythrocytic 1"/>
    <property type="match status" value="1"/>
</dbReference>
<evidence type="ECO:0000313" key="17">
    <source>
        <dbReference type="Proteomes" id="UP000887578"/>
    </source>
</evidence>
<dbReference type="WBParaSite" id="PDA_v2.g9921.t1">
    <property type="protein sequence ID" value="PDA_v2.g9921.t1"/>
    <property type="gene ID" value="PDA_v2.g9921"/>
</dbReference>
<dbReference type="SUPFAM" id="SSF47576">
    <property type="entry name" value="Calponin-homology domain, CH-domain"/>
    <property type="match status" value="1"/>
</dbReference>
<dbReference type="GO" id="GO:0051693">
    <property type="term" value="P:actin filament capping"/>
    <property type="evidence" value="ECO:0007669"/>
    <property type="project" value="UniProtKB-KW"/>
</dbReference>